<dbReference type="PANTHER" id="PTHR48041">
    <property type="entry name" value="ABC TRANSPORTER G FAMILY MEMBER 28"/>
    <property type="match status" value="1"/>
</dbReference>
<dbReference type="InterPro" id="IPR003439">
    <property type="entry name" value="ABC_transporter-like_ATP-bd"/>
</dbReference>
<comment type="subcellular location">
    <subcellularLocation>
        <location evidence="1">Membrane</location>
        <topology evidence="1">Multi-pass membrane protein</topology>
    </subcellularLocation>
</comment>
<keyword evidence="3" id="KW-0812">Transmembrane</keyword>
<dbReference type="SUPFAM" id="SSF52540">
    <property type="entry name" value="P-loop containing nucleoside triphosphate hydrolases"/>
    <property type="match status" value="1"/>
</dbReference>
<keyword evidence="4" id="KW-1133">Transmembrane helix</keyword>
<dbReference type="GO" id="GO:0016887">
    <property type="term" value="F:ATP hydrolysis activity"/>
    <property type="evidence" value="ECO:0007669"/>
    <property type="project" value="InterPro"/>
</dbReference>
<evidence type="ECO:0000256" key="1">
    <source>
        <dbReference type="ARBA" id="ARBA00004141"/>
    </source>
</evidence>
<dbReference type="VEuPathDB" id="MicrosporidiaDB:HERIO_2251"/>
<name>A0A1X0QFI4_9MICR</name>
<feature type="domain" description="ABC transporter" evidence="6">
    <location>
        <begin position="30"/>
        <end position="77"/>
    </location>
</feature>
<keyword evidence="2" id="KW-0813">Transport</keyword>
<evidence type="ECO:0000313" key="8">
    <source>
        <dbReference type="Proteomes" id="UP000192501"/>
    </source>
</evidence>
<dbReference type="GO" id="GO:0005886">
    <property type="term" value="C:plasma membrane"/>
    <property type="evidence" value="ECO:0007669"/>
    <property type="project" value="TreeGrafter"/>
</dbReference>
<proteinExistence type="predicted"/>
<dbReference type="PANTHER" id="PTHR48041:SF139">
    <property type="entry name" value="PROTEIN SCARLET"/>
    <property type="match status" value="1"/>
</dbReference>
<gene>
    <name evidence="7" type="primary">PHNC1</name>
    <name evidence="7" type="ORF">A0H76_2302</name>
</gene>
<evidence type="ECO:0000256" key="4">
    <source>
        <dbReference type="ARBA" id="ARBA00022989"/>
    </source>
</evidence>
<dbReference type="Pfam" id="PF00005">
    <property type="entry name" value="ABC_tran"/>
    <property type="match status" value="1"/>
</dbReference>
<dbReference type="AlphaFoldDB" id="A0A1X0QFI4"/>
<comment type="caution">
    <text evidence="7">The sequence shown here is derived from an EMBL/GenBank/DDBJ whole genome shotgun (WGS) entry which is preliminary data.</text>
</comment>
<dbReference type="Gene3D" id="3.40.50.300">
    <property type="entry name" value="P-loop containing nucleotide triphosphate hydrolases"/>
    <property type="match status" value="1"/>
</dbReference>
<dbReference type="GO" id="GO:0005524">
    <property type="term" value="F:ATP binding"/>
    <property type="evidence" value="ECO:0007669"/>
    <property type="project" value="InterPro"/>
</dbReference>
<organism evidence="7 8">
    <name type="scientific">Hepatospora eriocheir</name>
    <dbReference type="NCBI Taxonomy" id="1081669"/>
    <lineage>
        <taxon>Eukaryota</taxon>
        <taxon>Fungi</taxon>
        <taxon>Fungi incertae sedis</taxon>
        <taxon>Microsporidia</taxon>
        <taxon>Hepatosporidae</taxon>
        <taxon>Hepatospora</taxon>
    </lineage>
</organism>
<dbReference type="VEuPathDB" id="MicrosporidiaDB:A0H76_2302"/>
<dbReference type="InterPro" id="IPR050352">
    <property type="entry name" value="ABCG_transporters"/>
</dbReference>
<evidence type="ECO:0000259" key="6">
    <source>
        <dbReference type="Pfam" id="PF00005"/>
    </source>
</evidence>
<evidence type="ECO:0000313" key="7">
    <source>
        <dbReference type="EMBL" id="ORD98546.1"/>
    </source>
</evidence>
<evidence type="ECO:0000256" key="2">
    <source>
        <dbReference type="ARBA" id="ARBA00022448"/>
    </source>
</evidence>
<accession>A0A1X0QFI4</accession>
<evidence type="ECO:0000256" key="3">
    <source>
        <dbReference type="ARBA" id="ARBA00022692"/>
    </source>
</evidence>
<evidence type="ECO:0000256" key="5">
    <source>
        <dbReference type="ARBA" id="ARBA00023136"/>
    </source>
</evidence>
<keyword evidence="5" id="KW-0472">Membrane</keyword>
<dbReference type="GO" id="GO:0042626">
    <property type="term" value="F:ATPase-coupled transmembrane transporter activity"/>
    <property type="evidence" value="ECO:0007669"/>
    <property type="project" value="TreeGrafter"/>
</dbReference>
<sequence length="77" mass="8395">MELLENQNNDIEITIKKVSVLTKENSVLINDVSFQVLPKEMVALMGPSGSGKSTLLNVLSGRTEKDLCTYGEILING</sequence>
<reference evidence="7 8" key="1">
    <citation type="journal article" date="2017" name="Environ. Microbiol.">
        <title>Decay of the glycolytic pathway and adaptation to intranuclear parasitism within Enterocytozoonidae microsporidia.</title>
        <authorList>
            <person name="Wiredu Boakye D."/>
            <person name="Jaroenlak P."/>
            <person name="Prachumwat A."/>
            <person name="Williams T.A."/>
            <person name="Bateman K.S."/>
            <person name="Itsathitphaisarn O."/>
            <person name="Sritunyalucksana K."/>
            <person name="Paszkiewicz K.H."/>
            <person name="Moore K.A."/>
            <person name="Stentiford G.D."/>
            <person name="Williams B.A."/>
        </authorList>
    </citation>
    <scope>NUCLEOTIDE SEQUENCE [LARGE SCALE GENOMIC DNA]</scope>
    <source>
        <strain evidence="8">canceri</strain>
    </source>
</reference>
<dbReference type="Proteomes" id="UP000192501">
    <property type="component" value="Unassembled WGS sequence"/>
</dbReference>
<dbReference type="EMBL" id="LTAI01000602">
    <property type="protein sequence ID" value="ORD98546.1"/>
    <property type="molecule type" value="Genomic_DNA"/>
</dbReference>
<protein>
    <submittedName>
        <fullName evidence="7">PHNC1</fullName>
    </submittedName>
</protein>
<dbReference type="InterPro" id="IPR027417">
    <property type="entry name" value="P-loop_NTPase"/>
</dbReference>